<evidence type="ECO:0000256" key="5">
    <source>
        <dbReference type="PIRSR" id="PIRSR000097-3"/>
    </source>
</evidence>
<dbReference type="CDD" id="cd19071">
    <property type="entry name" value="AKR_AKR1-5-like"/>
    <property type="match status" value="1"/>
</dbReference>
<dbReference type="SUPFAM" id="SSF51430">
    <property type="entry name" value="NAD(P)-linked oxidoreductase"/>
    <property type="match status" value="1"/>
</dbReference>
<dbReference type="GO" id="GO:0016491">
    <property type="term" value="F:oxidoreductase activity"/>
    <property type="evidence" value="ECO:0007669"/>
    <property type="project" value="UniProtKB-KW"/>
</dbReference>
<dbReference type="PROSITE" id="PS00063">
    <property type="entry name" value="ALDOKETO_REDUCTASE_3"/>
    <property type="match status" value="1"/>
</dbReference>
<dbReference type="Gene3D" id="3.20.20.100">
    <property type="entry name" value="NADP-dependent oxidoreductase domain"/>
    <property type="match status" value="1"/>
</dbReference>
<proteinExistence type="inferred from homology"/>
<evidence type="ECO:0000259" key="6">
    <source>
        <dbReference type="Pfam" id="PF00248"/>
    </source>
</evidence>
<dbReference type="PANTHER" id="PTHR43827:SF13">
    <property type="entry name" value="ALDO_KETO REDUCTASE FAMILY PROTEIN"/>
    <property type="match status" value="1"/>
</dbReference>
<keyword evidence="2" id="KW-0560">Oxidoreductase</keyword>
<dbReference type="PANTHER" id="PTHR43827">
    <property type="entry name" value="2,5-DIKETO-D-GLUCONIC ACID REDUCTASE"/>
    <property type="match status" value="1"/>
</dbReference>
<comment type="caution">
    <text evidence="7">The sequence shown here is derived from an EMBL/GenBank/DDBJ whole genome shotgun (WGS) entry which is preliminary data.</text>
</comment>
<dbReference type="EMBL" id="CAJVRL010000095">
    <property type="protein sequence ID" value="CAG8960020.1"/>
    <property type="molecule type" value="Genomic_DNA"/>
</dbReference>
<organism evidence="7 8">
    <name type="scientific">Hymenoscyphus fraxineus</name>
    <dbReference type="NCBI Taxonomy" id="746836"/>
    <lineage>
        <taxon>Eukaryota</taxon>
        <taxon>Fungi</taxon>
        <taxon>Dikarya</taxon>
        <taxon>Ascomycota</taxon>
        <taxon>Pezizomycotina</taxon>
        <taxon>Leotiomycetes</taxon>
        <taxon>Helotiales</taxon>
        <taxon>Helotiaceae</taxon>
        <taxon>Hymenoscyphus</taxon>
    </lineage>
</organism>
<evidence type="ECO:0000256" key="2">
    <source>
        <dbReference type="ARBA" id="ARBA00023002"/>
    </source>
</evidence>
<evidence type="ECO:0000256" key="3">
    <source>
        <dbReference type="PIRSR" id="PIRSR000097-1"/>
    </source>
</evidence>
<feature type="site" description="Lowers pKa of active site Tyr" evidence="5">
    <location>
        <position position="107"/>
    </location>
</feature>
<evidence type="ECO:0000313" key="7">
    <source>
        <dbReference type="EMBL" id="CAG8960020.1"/>
    </source>
</evidence>
<dbReference type="FunFam" id="3.20.20.100:FF:000015">
    <property type="entry name" value="Oxidoreductase, aldo/keto reductase family"/>
    <property type="match status" value="1"/>
</dbReference>
<name>A0A9N9PY48_9HELO</name>
<accession>A0A9N9PY48</accession>
<dbReference type="InterPro" id="IPR036812">
    <property type="entry name" value="NAD(P)_OxRdtase_dom_sf"/>
</dbReference>
<keyword evidence="8" id="KW-1185">Reference proteome</keyword>
<dbReference type="InterPro" id="IPR018170">
    <property type="entry name" value="Aldo/ket_reductase_CS"/>
</dbReference>
<dbReference type="InterPro" id="IPR023210">
    <property type="entry name" value="NADP_OxRdtase_dom"/>
</dbReference>
<evidence type="ECO:0000313" key="8">
    <source>
        <dbReference type="Proteomes" id="UP000696280"/>
    </source>
</evidence>
<feature type="domain" description="NADP-dependent oxidoreductase" evidence="6">
    <location>
        <begin position="56"/>
        <end position="300"/>
    </location>
</feature>
<evidence type="ECO:0000256" key="1">
    <source>
        <dbReference type="ARBA" id="ARBA00007905"/>
    </source>
</evidence>
<reference evidence="7" key="1">
    <citation type="submission" date="2021-07" db="EMBL/GenBank/DDBJ databases">
        <authorList>
            <person name="Durling M."/>
        </authorList>
    </citation>
    <scope>NUCLEOTIDE SEQUENCE</scope>
</reference>
<dbReference type="PRINTS" id="PR00069">
    <property type="entry name" value="ALDKETRDTASE"/>
</dbReference>
<sequence>MKSAIQRLTRLKNQIPNPRSLHSQAPKAMAALNINSKIRMNSGYEIPRLGYGVYQTPADVTEDVVTKAFEAGYTHIDCAVVYRNEQPCGLAISKSPLPRSSIFFTSKVMSRPLSYNVAKTQLASTLKNTGLEYLDLLLLHSPYGGREGRKGAWKALVEAQEEGKVRSIGVSNFGRHHLEELEEIIRELEEERGVGRGGKVDVGQYEIHPWLRHRDIVEWCDEHGVVVEAYCPLTQSRRLTSPLLVPLAKKHNKTPAQILLRWSLQKGFVPLPKSVTPARIIENAQLYDFELTEGDMETLEMDEYQVMCGWDPTVARLED</sequence>
<gene>
    <name evidence="7" type="ORF">HYFRA_00013208</name>
</gene>
<dbReference type="OrthoDB" id="416253at2759"/>
<dbReference type="Proteomes" id="UP000696280">
    <property type="component" value="Unassembled WGS sequence"/>
</dbReference>
<dbReference type="InterPro" id="IPR020471">
    <property type="entry name" value="AKR"/>
</dbReference>
<dbReference type="AlphaFoldDB" id="A0A9N9PY48"/>
<dbReference type="Pfam" id="PF00248">
    <property type="entry name" value="Aldo_ket_red"/>
    <property type="match status" value="1"/>
</dbReference>
<feature type="active site" description="Proton donor" evidence="3">
    <location>
        <position position="82"/>
    </location>
</feature>
<evidence type="ECO:0000256" key="4">
    <source>
        <dbReference type="PIRSR" id="PIRSR000097-2"/>
    </source>
</evidence>
<comment type="similarity">
    <text evidence="1">Belongs to the aldo/keto reductase family.</text>
</comment>
<protein>
    <recommendedName>
        <fullName evidence="6">NADP-dependent oxidoreductase domain-containing protein</fullName>
    </recommendedName>
</protein>
<dbReference type="PROSITE" id="PS00062">
    <property type="entry name" value="ALDOKETO_REDUCTASE_2"/>
    <property type="match status" value="1"/>
</dbReference>
<dbReference type="PIRSF" id="PIRSF000097">
    <property type="entry name" value="AKR"/>
    <property type="match status" value="1"/>
</dbReference>
<feature type="binding site" evidence="4">
    <location>
        <position position="140"/>
    </location>
    <ligand>
        <name>substrate</name>
    </ligand>
</feature>